<feature type="non-terminal residue" evidence="2">
    <location>
        <position position="60"/>
    </location>
</feature>
<accession>A0A822FU90</accession>
<proteinExistence type="predicted"/>
<dbReference type="AlphaFoldDB" id="A0A822FU90"/>
<comment type="caution">
    <text evidence="2">The sequence shown here is derived from an EMBL/GenBank/DDBJ whole genome shotgun (WGS) entry which is preliminary data.</text>
</comment>
<dbReference type="EMBL" id="CAJOBR010089940">
    <property type="protein sequence ID" value="CAF5139012.1"/>
    <property type="molecule type" value="Genomic_DNA"/>
</dbReference>
<dbReference type="Proteomes" id="UP000663848">
    <property type="component" value="Unassembled WGS sequence"/>
</dbReference>
<reference evidence="2" key="1">
    <citation type="submission" date="2021-02" db="EMBL/GenBank/DDBJ databases">
        <authorList>
            <person name="Nowell W R."/>
        </authorList>
    </citation>
    <scope>NUCLEOTIDE SEQUENCE</scope>
</reference>
<organism evidence="2 3">
    <name type="scientific">Rotaria socialis</name>
    <dbReference type="NCBI Taxonomy" id="392032"/>
    <lineage>
        <taxon>Eukaryota</taxon>
        <taxon>Metazoa</taxon>
        <taxon>Spiralia</taxon>
        <taxon>Gnathifera</taxon>
        <taxon>Rotifera</taxon>
        <taxon>Eurotatoria</taxon>
        <taxon>Bdelloidea</taxon>
        <taxon>Philodinida</taxon>
        <taxon>Philodinidae</taxon>
        <taxon>Rotaria</taxon>
    </lineage>
</organism>
<dbReference type="Pfam" id="PF12340">
    <property type="entry name" value="DUF3638"/>
    <property type="match status" value="1"/>
</dbReference>
<sequence>MNITIREIQVDVARHMMQSKLSPDDPTIRNIVMQMNMGEGKTSIIIPMLALSLCSPLSSL</sequence>
<gene>
    <name evidence="2" type="ORF">QYT958_LOCUS47518</name>
</gene>
<feature type="domain" description="DUF3638" evidence="1">
    <location>
        <begin position="2"/>
        <end position="53"/>
    </location>
</feature>
<dbReference type="InterPro" id="IPR022099">
    <property type="entry name" value="DUF3638"/>
</dbReference>
<evidence type="ECO:0000259" key="1">
    <source>
        <dbReference type="Pfam" id="PF12340"/>
    </source>
</evidence>
<evidence type="ECO:0000313" key="3">
    <source>
        <dbReference type="Proteomes" id="UP000663848"/>
    </source>
</evidence>
<evidence type="ECO:0000313" key="2">
    <source>
        <dbReference type="EMBL" id="CAF5139012.1"/>
    </source>
</evidence>
<protein>
    <recommendedName>
        <fullName evidence="1">DUF3638 domain-containing protein</fullName>
    </recommendedName>
</protein>
<name>A0A822FU90_9BILA</name>